<accession>A0A1H8UMS3</accession>
<dbReference type="PANTHER" id="PTHR43798:SF33">
    <property type="entry name" value="HYDROLASE, PUTATIVE (AFU_ORTHOLOGUE AFUA_2G14860)-RELATED"/>
    <property type="match status" value="1"/>
</dbReference>
<sequence>MPAVPGSSPVLPHEVLVEGTPVRYAVTGRQDDDRAGDLVLVHGHGAHHVWWHAVVPLLADRWRVVTFDLSGHGDSGHRAGYSGQQWAREIVAVAEAAGARRPVVVGHSLGGRVALLAGGGHPDRIAGLVLIDCGILVPETLKGRTLPPPRPPKVYPTREAAVAAFRLGPSQPEPPAELFAPVAEYSVRAVEGGWTWKHGGQQFPTLYDEHVMHAATSLTIPVAYVSGGASLVVDDAKAAEVTGMLPGVRAVRVPGLHHHMVLEDPAICARLIDELARA</sequence>
<dbReference type="PANTHER" id="PTHR43798">
    <property type="entry name" value="MONOACYLGLYCEROL LIPASE"/>
    <property type="match status" value="1"/>
</dbReference>
<feature type="domain" description="AB hydrolase-1" evidence="1">
    <location>
        <begin position="38"/>
        <end position="265"/>
    </location>
</feature>
<dbReference type="STRING" id="673521.SAMN05660991_02944"/>
<dbReference type="InterPro" id="IPR050266">
    <property type="entry name" value="AB_hydrolase_sf"/>
</dbReference>
<dbReference type="Pfam" id="PF00561">
    <property type="entry name" value="Abhydrolase_1"/>
    <property type="match status" value="1"/>
</dbReference>
<dbReference type="Proteomes" id="UP000198960">
    <property type="component" value="Unassembled WGS sequence"/>
</dbReference>
<dbReference type="OrthoDB" id="2987348at2"/>
<proteinExistence type="predicted"/>
<keyword evidence="3" id="KW-1185">Reference proteome</keyword>
<dbReference type="GO" id="GO:0016020">
    <property type="term" value="C:membrane"/>
    <property type="evidence" value="ECO:0007669"/>
    <property type="project" value="TreeGrafter"/>
</dbReference>
<dbReference type="EMBL" id="FOEE01000009">
    <property type="protein sequence ID" value="SEP04307.1"/>
    <property type="molecule type" value="Genomic_DNA"/>
</dbReference>
<reference evidence="3" key="1">
    <citation type="submission" date="2016-10" db="EMBL/GenBank/DDBJ databases">
        <authorList>
            <person name="Varghese N."/>
            <person name="Submissions S."/>
        </authorList>
    </citation>
    <scope>NUCLEOTIDE SEQUENCE [LARGE SCALE GENOMIC DNA]</scope>
    <source>
        <strain evidence="3">DSM 45413</strain>
    </source>
</reference>
<dbReference type="Gene3D" id="3.40.50.1820">
    <property type="entry name" value="alpha/beta hydrolase"/>
    <property type="match status" value="1"/>
</dbReference>
<dbReference type="AlphaFoldDB" id="A0A1H8UMS3"/>
<dbReference type="GO" id="GO:0003824">
    <property type="term" value="F:catalytic activity"/>
    <property type="evidence" value="ECO:0007669"/>
    <property type="project" value="UniProtKB-ARBA"/>
</dbReference>
<dbReference type="PRINTS" id="PR00111">
    <property type="entry name" value="ABHYDROLASE"/>
</dbReference>
<evidence type="ECO:0000313" key="2">
    <source>
        <dbReference type="EMBL" id="SEP04307.1"/>
    </source>
</evidence>
<gene>
    <name evidence="2" type="ORF">SAMN05660991_02944</name>
</gene>
<organism evidence="2 3">
    <name type="scientific">Trujillonella endophytica</name>
    <dbReference type="NCBI Taxonomy" id="673521"/>
    <lineage>
        <taxon>Bacteria</taxon>
        <taxon>Bacillati</taxon>
        <taxon>Actinomycetota</taxon>
        <taxon>Actinomycetes</taxon>
        <taxon>Geodermatophilales</taxon>
        <taxon>Geodermatophilaceae</taxon>
        <taxon>Trujillonella</taxon>
    </lineage>
</organism>
<dbReference type="InterPro" id="IPR029058">
    <property type="entry name" value="AB_hydrolase_fold"/>
</dbReference>
<dbReference type="InterPro" id="IPR000073">
    <property type="entry name" value="AB_hydrolase_1"/>
</dbReference>
<evidence type="ECO:0000313" key="3">
    <source>
        <dbReference type="Proteomes" id="UP000198960"/>
    </source>
</evidence>
<dbReference type="SUPFAM" id="SSF53474">
    <property type="entry name" value="alpha/beta-Hydrolases"/>
    <property type="match status" value="1"/>
</dbReference>
<protein>
    <submittedName>
        <fullName evidence="2">Pimeloyl-ACP methyl ester carboxylesterase</fullName>
    </submittedName>
</protein>
<name>A0A1H8UMS3_9ACTN</name>
<evidence type="ECO:0000259" key="1">
    <source>
        <dbReference type="Pfam" id="PF00561"/>
    </source>
</evidence>